<dbReference type="PRINTS" id="PR00452">
    <property type="entry name" value="SH3DOMAIN"/>
</dbReference>
<gene>
    <name evidence="9" type="ORF">BCR35DRAFT_86899</name>
</gene>
<dbReference type="GO" id="GO:0005886">
    <property type="term" value="C:plasma membrane"/>
    <property type="evidence" value="ECO:0007669"/>
    <property type="project" value="TreeGrafter"/>
</dbReference>
<organism evidence="9 10">
    <name type="scientific">Leucosporidium creatinivorum</name>
    <dbReference type="NCBI Taxonomy" id="106004"/>
    <lineage>
        <taxon>Eukaryota</taxon>
        <taxon>Fungi</taxon>
        <taxon>Dikarya</taxon>
        <taxon>Basidiomycota</taxon>
        <taxon>Pucciniomycotina</taxon>
        <taxon>Microbotryomycetes</taxon>
        <taxon>Leucosporidiales</taxon>
        <taxon>Leucosporidium</taxon>
    </lineage>
</organism>
<feature type="compositionally biased region" description="Low complexity" evidence="5">
    <location>
        <begin position="89"/>
        <end position="100"/>
    </location>
</feature>
<feature type="compositionally biased region" description="Polar residues" evidence="5">
    <location>
        <begin position="679"/>
        <end position="698"/>
    </location>
</feature>
<dbReference type="Proteomes" id="UP000193467">
    <property type="component" value="Unassembled WGS sequence"/>
</dbReference>
<dbReference type="Gene3D" id="1.10.840.10">
    <property type="entry name" value="Ras guanine-nucleotide exchange factors catalytic domain"/>
    <property type="match status" value="1"/>
</dbReference>
<feature type="region of interest" description="Disordered" evidence="5">
    <location>
        <begin position="83"/>
        <end position="128"/>
    </location>
</feature>
<comment type="caution">
    <text evidence="9">The sequence shown here is derived from an EMBL/GenBank/DDBJ whole genome shotgun (WGS) entry which is preliminary data.</text>
</comment>
<evidence type="ECO:0000256" key="4">
    <source>
        <dbReference type="PROSITE-ProRule" id="PRU00192"/>
    </source>
</evidence>
<feature type="domain" description="N-terminal Ras-GEF" evidence="8">
    <location>
        <begin position="821"/>
        <end position="952"/>
    </location>
</feature>
<evidence type="ECO:0000256" key="3">
    <source>
        <dbReference type="PROSITE-ProRule" id="PRU00168"/>
    </source>
</evidence>
<feature type="compositionally biased region" description="Acidic residues" evidence="5">
    <location>
        <begin position="597"/>
        <end position="608"/>
    </location>
</feature>
<proteinExistence type="predicted"/>
<feature type="compositionally biased region" description="Low complexity" evidence="5">
    <location>
        <begin position="1008"/>
        <end position="1018"/>
    </location>
</feature>
<protein>
    <submittedName>
        <fullName evidence="9">Ras guanine nucleotide exchange factor domain-containing protein</fullName>
    </submittedName>
</protein>
<feature type="compositionally biased region" description="Low complexity" evidence="5">
    <location>
        <begin position="312"/>
        <end position="333"/>
    </location>
</feature>
<feature type="region of interest" description="Disordered" evidence="5">
    <location>
        <begin position="595"/>
        <end position="804"/>
    </location>
</feature>
<evidence type="ECO:0000259" key="7">
    <source>
        <dbReference type="PROSITE" id="PS50009"/>
    </source>
</evidence>
<dbReference type="InParanoid" id="A0A1Y2FBC6"/>
<evidence type="ECO:0000259" key="8">
    <source>
        <dbReference type="PROSITE" id="PS50212"/>
    </source>
</evidence>
<evidence type="ECO:0000256" key="2">
    <source>
        <dbReference type="ARBA" id="ARBA00022658"/>
    </source>
</evidence>
<dbReference type="PROSITE" id="PS50212">
    <property type="entry name" value="RASGEF_NTER"/>
    <property type="match status" value="1"/>
</dbReference>
<dbReference type="CDD" id="cd11883">
    <property type="entry name" value="SH3_Sdc25"/>
    <property type="match status" value="1"/>
</dbReference>
<dbReference type="GO" id="GO:0005085">
    <property type="term" value="F:guanyl-nucleotide exchange factor activity"/>
    <property type="evidence" value="ECO:0007669"/>
    <property type="project" value="UniProtKB-KW"/>
</dbReference>
<dbReference type="Pfam" id="PF25006">
    <property type="entry name" value="DUF7783"/>
    <property type="match status" value="1"/>
</dbReference>
<evidence type="ECO:0000259" key="6">
    <source>
        <dbReference type="PROSITE" id="PS50002"/>
    </source>
</evidence>
<dbReference type="CDD" id="cd06224">
    <property type="entry name" value="REM"/>
    <property type="match status" value="1"/>
</dbReference>
<evidence type="ECO:0000256" key="5">
    <source>
        <dbReference type="SAM" id="MobiDB-lite"/>
    </source>
</evidence>
<dbReference type="Gene3D" id="1.20.870.10">
    <property type="entry name" value="Son of sevenless (SoS) protein Chain: S domain 1"/>
    <property type="match status" value="1"/>
</dbReference>
<dbReference type="Pfam" id="PF00617">
    <property type="entry name" value="RasGEF"/>
    <property type="match status" value="1"/>
</dbReference>
<dbReference type="SMART" id="SM00147">
    <property type="entry name" value="RasGEF"/>
    <property type="match status" value="1"/>
</dbReference>
<dbReference type="InterPro" id="IPR000651">
    <property type="entry name" value="Ras-like_Gua-exchang_fac_N"/>
</dbReference>
<keyword evidence="2 3" id="KW-0344">Guanine-nucleotide releasing factor</keyword>
<evidence type="ECO:0000313" key="10">
    <source>
        <dbReference type="Proteomes" id="UP000193467"/>
    </source>
</evidence>
<keyword evidence="10" id="KW-1185">Reference proteome</keyword>
<dbReference type="PANTHER" id="PTHR23113:SF354">
    <property type="entry name" value="BUD SITE SELECTION PROTEIN 5"/>
    <property type="match status" value="1"/>
</dbReference>
<dbReference type="STRING" id="106004.A0A1Y2FBC6"/>
<dbReference type="SUPFAM" id="SSF50044">
    <property type="entry name" value="SH3-domain"/>
    <property type="match status" value="1"/>
</dbReference>
<dbReference type="EMBL" id="MCGR01000023">
    <property type="protein sequence ID" value="ORY81232.1"/>
    <property type="molecule type" value="Genomic_DNA"/>
</dbReference>
<dbReference type="InterPro" id="IPR036028">
    <property type="entry name" value="SH3-like_dom_sf"/>
</dbReference>
<dbReference type="InterPro" id="IPR001895">
    <property type="entry name" value="RASGEF_cat_dom"/>
</dbReference>
<sequence>MRSPQLPSTSTSPVLASSEGPSSSEYVRALHDFEPTAGSTTCLSFRAGQVIRTLNKDDSGWWDGELEGKRGWFPSNYVEVLMGPRSNGSRSRSVSPTTSRAPKARPRSSDDSSSPSSSRAPVRLSADGKSSSVLDSIHQAITLLQNAVDANRVAHFQPSTACVISSVRTVLSASDCLTRESVVLKTYPSLASSRKRILSSLASLVNQARKASSPTNSSEQAAEDAQEMLAMADSVVGYVRSFLEEAKRCGVKLVLPPTPVDGVDGRKGSLDSIGARVVGGMSLRAARSMGDLKGHKRPAAPPISTMPRRDVSPSLASPSHPSPSLSFISTSPNPNTNSSVVIRTPSALSTLLSTQHDALLSTIAAFIGHVHAHTRASHSSSYAQLIDLTRETIEKVREVLVVVEAVSSHPTLVKGVSGASAVGLVGGEDGKTPASSELDVLEGCRERLYVATTALVTAARVATSAPTSEDASSEDEERRSLLASATAVLRSGGDCVGAVKLCIMHPSSKGEKEREFELVLPNLERARLGGAKEVEEEVEQTAKAVGKVTFDDGEKEDGEKVAGSRAGKRANHTLSMLGRKATSLSCLRDMYEAGGELAEDDEEEPVDGEQERRGSEASNHTAKTSQTVDEEETAGAGTPMARHRTRDRSMSASSSADTTTDTVTSIGSPYSPDPDLVSSCDSTPRATPSNETVSTASIAMSRGESSRTSESAASSRSALSRTSTNDTSPRSSLSTTHTDSHHSHKTSGTVPALPSSSAVFSAKSGNASAPNLPSHTTSQPRRPSSHDNPSTVASSRTSTAKEPVPAYLARDYESREISFNADGHVTGGTLRCLVERMTLHDTTIDPTFANTFFLTFRMFTTPLELADSLYKRFDIAPSRTLEPAELKRWSDTKLTPVRLRIYNLFKTWVETYWQHETDQAIVEGLLAFCRGRLASAMSSASLRLVDIVQKRVVAATTTNGFASPSLRSESPVPSVIAQHRGLTRMQSTDRFRAGKILPTPQLYSSTHSPASNSPFGNSGPPPPAPILGRNLVPLLRSGPPPSFSILDIDPLELARQLTIMESRVYCAIRADELLGQEFSKKGGVKAENVRAMSTLSTRLTGWIAETILNEQDAKKRTALVKYFIKLSDRCLSLNNYNTLFAVLCALNSSTISRLKKTWDGLAPKYRTLLEQLRKATEHSRNYAEYRAKIRSAVPPCLPFVGLFLTDITMCSEGNPPQRPSPGDPSLRLINFDRYQKMARIVGDLQRFQVAYNLLEVPEMQAYLGRALEGLAHGGDASSLYRQSLLVEPRDGPSGGASNASSISSHHRADIFGWKG</sequence>
<reference evidence="9 10" key="1">
    <citation type="submission" date="2016-07" db="EMBL/GenBank/DDBJ databases">
        <title>Pervasive Adenine N6-methylation of Active Genes in Fungi.</title>
        <authorList>
            <consortium name="DOE Joint Genome Institute"/>
            <person name="Mondo S.J."/>
            <person name="Dannebaum R.O."/>
            <person name="Kuo R.C."/>
            <person name="Labutti K."/>
            <person name="Haridas S."/>
            <person name="Kuo A."/>
            <person name="Salamov A."/>
            <person name="Ahrendt S.R."/>
            <person name="Lipzen A."/>
            <person name="Sullivan W."/>
            <person name="Andreopoulos W.B."/>
            <person name="Clum A."/>
            <person name="Lindquist E."/>
            <person name="Daum C."/>
            <person name="Ramamoorthy G.K."/>
            <person name="Gryganskyi A."/>
            <person name="Culley D."/>
            <person name="Magnuson J.K."/>
            <person name="James T.Y."/>
            <person name="O'Malley M.A."/>
            <person name="Stajich J.E."/>
            <person name="Spatafora J.W."/>
            <person name="Visel A."/>
            <person name="Grigoriev I.V."/>
        </authorList>
    </citation>
    <scope>NUCLEOTIDE SEQUENCE [LARGE SCALE GENOMIC DNA]</scope>
    <source>
        <strain evidence="9 10">62-1032</strain>
    </source>
</reference>
<dbReference type="InterPro" id="IPR001452">
    <property type="entry name" value="SH3_domain"/>
</dbReference>
<dbReference type="OrthoDB" id="28357at2759"/>
<dbReference type="CDD" id="cd00155">
    <property type="entry name" value="RasGEF"/>
    <property type="match status" value="1"/>
</dbReference>
<feature type="region of interest" description="Disordered" evidence="5">
    <location>
        <begin position="1003"/>
        <end position="1023"/>
    </location>
</feature>
<dbReference type="PROSITE" id="PS50002">
    <property type="entry name" value="SH3"/>
    <property type="match status" value="1"/>
</dbReference>
<feature type="compositionally biased region" description="Polar residues" evidence="5">
    <location>
        <begin position="616"/>
        <end position="627"/>
    </location>
</feature>
<feature type="compositionally biased region" description="Polar residues" evidence="5">
    <location>
        <begin position="754"/>
        <end position="800"/>
    </location>
</feature>
<feature type="domain" description="SH3" evidence="6">
    <location>
        <begin position="22"/>
        <end position="83"/>
    </location>
</feature>
<feature type="compositionally biased region" description="Low complexity" evidence="5">
    <location>
        <begin position="701"/>
        <end position="724"/>
    </location>
</feature>
<dbReference type="SMART" id="SM00326">
    <property type="entry name" value="SH3"/>
    <property type="match status" value="1"/>
</dbReference>
<dbReference type="Pfam" id="PF00618">
    <property type="entry name" value="RasGEF_N"/>
    <property type="match status" value="1"/>
</dbReference>
<dbReference type="InterPro" id="IPR036964">
    <property type="entry name" value="RASGEF_cat_dom_sf"/>
</dbReference>
<dbReference type="PANTHER" id="PTHR23113">
    <property type="entry name" value="GUANINE NUCLEOTIDE EXCHANGE FACTOR"/>
    <property type="match status" value="1"/>
</dbReference>
<feature type="domain" description="Ras-GEF" evidence="7">
    <location>
        <begin position="1049"/>
        <end position="1289"/>
    </location>
</feature>
<dbReference type="SUPFAM" id="SSF48366">
    <property type="entry name" value="Ras GEF"/>
    <property type="match status" value="1"/>
</dbReference>
<dbReference type="InterPro" id="IPR056685">
    <property type="entry name" value="DUF7783"/>
</dbReference>
<dbReference type="PROSITE" id="PS50009">
    <property type="entry name" value="RASGEF_CAT"/>
    <property type="match status" value="1"/>
</dbReference>
<feature type="region of interest" description="Disordered" evidence="5">
    <location>
        <begin position="289"/>
        <end position="333"/>
    </location>
</feature>
<dbReference type="InterPro" id="IPR008937">
    <property type="entry name" value="Ras-like_GEF"/>
</dbReference>
<dbReference type="FunFam" id="2.30.30.40:FF:000072">
    <property type="entry name" value="Unconventional Myosin IB"/>
    <property type="match status" value="1"/>
</dbReference>
<evidence type="ECO:0000313" key="9">
    <source>
        <dbReference type="EMBL" id="ORY81232.1"/>
    </source>
</evidence>
<name>A0A1Y2FBC6_9BASI</name>
<dbReference type="GO" id="GO:0007265">
    <property type="term" value="P:Ras protein signal transduction"/>
    <property type="evidence" value="ECO:0007669"/>
    <property type="project" value="TreeGrafter"/>
</dbReference>
<feature type="compositionally biased region" description="Low complexity" evidence="5">
    <location>
        <begin position="111"/>
        <end position="121"/>
    </location>
</feature>
<dbReference type="Gene3D" id="2.30.30.40">
    <property type="entry name" value="SH3 Domains"/>
    <property type="match status" value="1"/>
</dbReference>
<keyword evidence="1 4" id="KW-0728">SH3 domain</keyword>
<dbReference type="Pfam" id="PF07653">
    <property type="entry name" value="SH3_2"/>
    <property type="match status" value="1"/>
</dbReference>
<dbReference type="SMART" id="SM00229">
    <property type="entry name" value="RasGEFN"/>
    <property type="match status" value="1"/>
</dbReference>
<dbReference type="InterPro" id="IPR023578">
    <property type="entry name" value="Ras_GEF_dom_sf"/>
</dbReference>
<feature type="region of interest" description="Disordered" evidence="5">
    <location>
        <begin position="1"/>
        <end position="24"/>
    </location>
</feature>
<evidence type="ECO:0000256" key="1">
    <source>
        <dbReference type="ARBA" id="ARBA00022443"/>
    </source>
</evidence>
<feature type="compositionally biased region" description="Low complexity" evidence="5">
    <location>
        <begin position="650"/>
        <end position="665"/>
    </location>
</feature>
<accession>A0A1Y2FBC6</accession>